<keyword evidence="2" id="KW-1185">Reference proteome</keyword>
<dbReference type="AlphaFoldDB" id="A0A6D2LB73"/>
<dbReference type="PANTHER" id="PTHR31260:SF39">
    <property type="entry name" value="BNAA09G28770D PROTEIN"/>
    <property type="match status" value="1"/>
</dbReference>
<accession>A0A6D2LB73</accession>
<name>A0A6D2LB73_9BRAS</name>
<dbReference type="EMBL" id="CACVBM020001873">
    <property type="protein sequence ID" value="CAA7061505.1"/>
    <property type="molecule type" value="Genomic_DNA"/>
</dbReference>
<dbReference type="PANTHER" id="PTHR31260">
    <property type="entry name" value="CYSTATIN/MONELLIN SUPERFAMILY PROTEIN"/>
    <property type="match status" value="1"/>
</dbReference>
<reference evidence="1" key="1">
    <citation type="submission" date="2020-01" db="EMBL/GenBank/DDBJ databases">
        <authorList>
            <person name="Mishra B."/>
        </authorList>
    </citation>
    <scope>NUCLEOTIDE SEQUENCE [LARGE SCALE GENOMIC DNA]</scope>
</reference>
<gene>
    <name evidence="1" type="ORF">MERR_LOCUS48741</name>
</gene>
<comment type="caution">
    <text evidence="1">The sequence shown here is derived from an EMBL/GenBank/DDBJ whole genome shotgun (WGS) entry which is preliminary data.</text>
</comment>
<organism evidence="1 2">
    <name type="scientific">Microthlaspi erraticum</name>
    <dbReference type="NCBI Taxonomy" id="1685480"/>
    <lineage>
        <taxon>Eukaryota</taxon>
        <taxon>Viridiplantae</taxon>
        <taxon>Streptophyta</taxon>
        <taxon>Embryophyta</taxon>
        <taxon>Tracheophyta</taxon>
        <taxon>Spermatophyta</taxon>
        <taxon>Magnoliopsida</taxon>
        <taxon>eudicotyledons</taxon>
        <taxon>Gunneridae</taxon>
        <taxon>Pentapetalae</taxon>
        <taxon>rosids</taxon>
        <taxon>malvids</taxon>
        <taxon>Brassicales</taxon>
        <taxon>Brassicaceae</taxon>
        <taxon>Coluteocarpeae</taxon>
        <taxon>Microthlaspi</taxon>
    </lineage>
</organism>
<dbReference type="InterPro" id="IPR006462">
    <property type="entry name" value="MS5"/>
</dbReference>
<dbReference type="Proteomes" id="UP000467841">
    <property type="component" value="Unassembled WGS sequence"/>
</dbReference>
<proteinExistence type="predicted"/>
<dbReference type="NCBIfam" id="TIGR01572">
    <property type="entry name" value="A_thl_para_3677"/>
    <property type="match status" value="1"/>
</dbReference>
<evidence type="ECO:0000313" key="2">
    <source>
        <dbReference type="Proteomes" id="UP000467841"/>
    </source>
</evidence>
<dbReference type="Pfam" id="PF04776">
    <property type="entry name" value="protein_MS5"/>
    <property type="match status" value="1"/>
</dbReference>
<evidence type="ECO:0000313" key="1">
    <source>
        <dbReference type="EMBL" id="CAA7061505.1"/>
    </source>
</evidence>
<protein>
    <submittedName>
        <fullName evidence="1">Uncharacterized protein</fullName>
    </submittedName>
</protein>
<dbReference type="OrthoDB" id="1131862at2759"/>
<sequence length="279" mass="31712">MILEEDPFGEDVHSACTLAEEKKLEECGGEFKFKGYARHIGLESVACNERRPCPPRVSLYARMGLHRYNWLKGRKFELSRVGRYVKTIGSAASTYYMTLYAMDMGGGGGGGASLPPETCFEIAVSEYSANCFILFCDIARIQGEEDQTKRRRKRMDTHLPEWPPVNPLYMVEKSEVQEHDEWIRLYVELAVAFDFPPRGGGDFEILDVAMDRNDEGLDAKNATFYISYRDLDDARLGKSCHRIATVRRSFDEDSGNFYLVGGSEFRTEGSSYMHRPLSI</sequence>